<dbReference type="PROSITE" id="PS50090">
    <property type="entry name" value="MYB_LIKE"/>
    <property type="match status" value="1"/>
</dbReference>
<dbReference type="Pfam" id="PF00176">
    <property type="entry name" value="SNF2-rel_dom"/>
    <property type="match status" value="1"/>
</dbReference>
<dbReference type="InterPro" id="IPR001650">
    <property type="entry name" value="Helicase_C-like"/>
</dbReference>
<organism evidence="6 7">
    <name type="scientific">Eschrichtius robustus</name>
    <name type="common">California gray whale</name>
    <name type="synonym">Eschrichtius gibbosus</name>
    <dbReference type="NCBI Taxonomy" id="9764"/>
    <lineage>
        <taxon>Eukaryota</taxon>
        <taxon>Metazoa</taxon>
        <taxon>Chordata</taxon>
        <taxon>Craniata</taxon>
        <taxon>Vertebrata</taxon>
        <taxon>Euteleostomi</taxon>
        <taxon>Mammalia</taxon>
        <taxon>Eutheria</taxon>
        <taxon>Laurasiatheria</taxon>
        <taxon>Artiodactyla</taxon>
        <taxon>Whippomorpha</taxon>
        <taxon>Cetacea</taxon>
        <taxon>Mysticeti</taxon>
        <taxon>Eschrichtiidae</taxon>
        <taxon>Eschrichtius</taxon>
    </lineage>
</organism>
<gene>
    <name evidence="6" type="ORF">J1605_011527</name>
</gene>
<dbReference type="GO" id="GO:0006281">
    <property type="term" value="P:DNA repair"/>
    <property type="evidence" value="ECO:0007669"/>
    <property type="project" value="TreeGrafter"/>
</dbReference>
<dbReference type="SUPFAM" id="SSF52540">
    <property type="entry name" value="P-loop containing nucleoside triphosphate hydrolases"/>
    <property type="match status" value="2"/>
</dbReference>
<accession>A0AB34GLR2</accession>
<dbReference type="InterPro" id="IPR049730">
    <property type="entry name" value="SNF2/RAD54-like_C"/>
</dbReference>
<dbReference type="InterPro" id="IPR014001">
    <property type="entry name" value="Helicase_ATP-bd"/>
</dbReference>
<dbReference type="PANTHER" id="PTHR46459:SF1">
    <property type="entry name" value="E1A-BINDING PROTEIN P400"/>
    <property type="match status" value="1"/>
</dbReference>
<dbReference type="Gene3D" id="3.40.50.10810">
    <property type="entry name" value="Tandem AAA-ATPase domain"/>
    <property type="match status" value="1"/>
</dbReference>
<dbReference type="PROSITE" id="PS51194">
    <property type="entry name" value="HELICASE_CTER"/>
    <property type="match status" value="1"/>
</dbReference>
<dbReference type="EMBL" id="JAIQCJ010002158">
    <property type="protein sequence ID" value="KAJ8780526.1"/>
    <property type="molecule type" value="Genomic_DNA"/>
</dbReference>
<evidence type="ECO:0008006" key="8">
    <source>
        <dbReference type="Google" id="ProtNLM"/>
    </source>
</evidence>
<dbReference type="InterPro" id="IPR000330">
    <property type="entry name" value="SNF2_N"/>
</dbReference>
<dbReference type="CDD" id="cd18793">
    <property type="entry name" value="SF2_C_SNF"/>
    <property type="match status" value="1"/>
</dbReference>
<dbReference type="InterPro" id="IPR001005">
    <property type="entry name" value="SANT/Myb"/>
</dbReference>
<evidence type="ECO:0000313" key="6">
    <source>
        <dbReference type="EMBL" id="KAJ8780526.1"/>
    </source>
</evidence>
<feature type="compositionally biased region" description="Pro residues" evidence="2">
    <location>
        <begin position="1624"/>
        <end position="1652"/>
    </location>
</feature>
<feature type="domain" description="Myb-like" evidence="3">
    <location>
        <begin position="1279"/>
        <end position="1340"/>
    </location>
</feature>
<dbReference type="GO" id="GO:0000812">
    <property type="term" value="C:Swr1 complex"/>
    <property type="evidence" value="ECO:0007669"/>
    <property type="project" value="TreeGrafter"/>
</dbReference>
<feature type="region of interest" description="Disordered" evidence="2">
    <location>
        <begin position="1198"/>
        <end position="1222"/>
    </location>
</feature>
<dbReference type="Proteomes" id="UP001159641">
    <property type="component" value="Unassembled WGS sequence"/>
</dbReference>
<protein>
    <recommendedName>
        <fullName evidence="8">E1A-binding protein p400</fullName>
    </recommendedName>
</protein>
<comment type="caution">
    <text evidence="6">The sequence shown here is derived from an EMBL/GenBank/DDBJ whole genome shotgun (WGS) entry which is preliminary data.</text>
</comment>
<feature type="region of interest" description="Disordered" evidence="2">
    <location>
        <begin position="2294"/>
        <end position="2323"/>
    </location>
</feature>
<feature type="region of interest" description="Disordered" evidence="2">
    <location>
        <begin position="2437"/>
        <end position="2479"/>
    </location>
</feature>
<keyword evidence="1" id="KW-0378">Hydrolase</keyword>
<reference evidence="6 7" key="1">
    <citation type="submission" date="2022-11" db="EMBL/GenBank/DDBJ databases">
        <title>Whole genome sequence of Eschrichtius robustus ER-17-0199.</title>
        <authorList>
            <person name="Bruniche-Olsen A."/>
            <person name="Black A.N."/>
            <person name="Fields C.J."/>
            <person name="Walden K."/>
            <person name="Dewoody J.A."/>
        </authorList>
    </citation>
    <scope>NUCLEOTIDE SEQUENCE [LARGE SCALE GENOMIC DNA]</scope>
    <source>
        <strain evidence="6">ER-17-0199</strain>
        <tissue evidence="6">Blubber</tissue>
    </source>
</reference>
<dbReference type="SMART" id="SM00490">
    <property type="entry name" value="HELICc"/>
    <property type="match status" value="1"/>
</dbReference>
<feature type="compositionally biased region" description="Polar residues" evidence="2">
    <location>
        <begin position="2449"/>
        <end position="2460"/>
    </location>
</feature>
<sequence>MSVSVGPAPVAWGCQRAVLAAGLEAEGNWGPHLVVVRGCNILKWELELKRWCPGLKTLLYVGSHRELKAKRQGWTEPNRFNVCITSYKQFFKGYASFTRMRWKCLVIDEMQRVKGMTERHWEAVFTLQSQQRLLLIDAPLHNTFLELWTMVHFLVPGLSRPYLHFPLKAPSEESQDYYHKVVIRLHRVTQPFILRRTKRDVEKQLTKKYEHVLKCRLSNRQKALYEDVILQPGTQEALKSGHFVDVLRLLLRLQRICNHPGLVAPRLPESSYSAGPLHYRSASLILKALDGDFWKETDLSIFDLIGLENKMTHHEAELLGKRKVTRKLFEDLLTAPPPSGRPAAVRLKPGRLKEWEERAAEVKSGEAAVARIPRHSFAHGLFQPVQYGQKPEGRTVAFPSTHPPRTATPTATATPQGHVRGRPPIATFSANPDAKAPATPFQTSQASTGAPRHQPASTFSTAPSPAHPVKLRAQTTAPASTPGPPQPQAQAPSHPAGQSALPQGLVLTSQAQARLPSGEVVKIAQLASLAGPPSRVAQPESPVTLQFQGNKFTLSHSQLRQLTAGQPLQLQGSVLQIVSAPGQSYLRPPGPVVMQTVSQAGALNALGSKPPAGGPSPAPMTPPVGVPGRVAVSPLAAGEPGVASKPASPVAGPTQEEKTRLLKERLDQIYLVNERRCSRTPVYGRDLLGVCSLPGRGQVPWLGAPDGGHGKGAGPVSRYTPPSTSHRDLILSLTQRQESLQDVMDRVVCVIPPVVAAPPCLWVARPPSRYSHKMRLFRHCLREHMAPFAQQLQRVTALRSLRFPELRLVQFDSGKLEALAILLQKLKSEGRRVLILSQMVLMLDILEMFLNFHYLTYIRIDENANSEQRQDLMRSFNRDRRVFCALLSTHSRATGVSLVEADAVVFYDHDLNPVMDAKAQEWCDRIGRRKDVHIYRLVSGNSIEEKLLKNGTKDLIREVAAQGNDYSMAFLTQRTIQELFEVYPPMDDTGFPVKAEEFVVLSQEPSVTETIAPKIARPFIEALRSIERLEEEDTHEPAEELAPGSRPPDGSRWDEEPSPLEELADFMGQLTPIEKYALNYLELFHTSTDQEKERTSEGAVLAAVGEWEARNARSLREREARAQRELEQEELLTYTREDACGAEFVCEGADGQTEVMPLWTPPTPPQDDNDIYIDSVMCLMYETTPIPESKLPPVYVRKERRRHKADPSAAGRKKKQRHGEAVVPPRSLFDRATPGMLKVRREGKEQKKNILLKQQTQFAKPLPTFAKPAAEAAPDNPEWLISEDWALLQAVKQLLELPLNLTIVSPAHTPNWDLVSDVVNSCSRIYRSSKQCRSRYENVLIPREEGKSKNNRPLRTGQMYAQDENATHTQLYTSHFDLMKMTAGKRSPPIKPLLGMNPFQKNPKHASVLAERAPGPSRPHQGPRPALPARSVHPGLHGLLLRLVAGSALRVTPSGTVSLDPSGPRQALPHTSPSPCWYSRPSLSLCFFLERIVFVFLLDPFSVCMSSVDIGVLEARGAEHVFCLALAGGGGWFAVRSTAPRGFLAPRVRGRVVSRRRAECRCCGDRAQARLWQAVLVMREWEPPSGINYDKPLPPIQVASLRAERIAKEKKALADQQKAQQPPVAQPPPPPPPPQPQPPPPQQPPPPLPQPPSAGSQQPAGPPAVQPQAQAQPPAQPTPPPPKAPPAITTVGSAAVLTRRAELCTRVCVFSARERKVVKCIEKERRCVDLTHPALSPPCPAASPLCVCLAGTIKTSVTGTSMPTGAVSGNVIVNTIAGVPAATFQSINKRLASPVAPGALTTSGGSAPAQVVHAQPRAVGSPATATSDMVSLAPTQGVRAVTSVTASAVVTTSLTPVQTPTRSLVTQVSQATGVQLPGKTITPAHFQLLRQQQQQQQAASQVQVPQIQGQAQAPAQIKAVGKLTPEHLIKMQKQKLQLPQQAPPAQAPPGPPQPTAQVQVQPPQPTQQQSPQLTTVTAPRPGALLTGTTVANLQVARLTRVPTSQLQAQGQMQAPAPQPAQVALAKPPVVSVPAAVVSSPGVTTLPMNVAGISVAIGQPQKAAGQTVVAQPVHVQQLLKLKQQAVQQQKAIQPQAAPGPAAVQQKPGVQVMTSWLLNAVSYLRCFLNQSAPAHRPRVLRAPQAAGAHSQRLTDAQRREITAQQIAAQGQPQKVTYATQPALKTQFLTTPISQAQKLAGTQQVQTQIQVSSGEPEGWEQTRRALGGRAGDAANQRPMESVVGPCSMAGGPRSGPAAVAGSAVRLLQGSWSSLRCRQLPSIARLLGPATRVTPGTGCGAVGTPTRRAPVVPQPRPVPACRLPSSGSGANLLTSRGFEPTSVPMSPDSHLQPALIPPRVLTLAAFGRPPGALPGPNPPLFFTLQTRPSTDPAASPQTVTLTQATAAGQQVQMIPAVTATAQVVQQKLMQQQVVTTAAAQLQTPGVPSPAQVPASSDSPNQQPKLQMRVPAVRLKTPTKPPCP</sequence>
<dbReference type="GO" id="GO:0005524">
    <property type="term" value="F:ATP binding"/>
    <property type="evidence" value="ECO:0007669"/>
    <property type="project" value="InterPro"/>
</dbReference>
<name>A0AB34GLR2_ESCRO</name>
<feature type="region of interest" description="Disordered" evidence="2">
    <location>
        <begin position="1030"/>
        <end position="1057"/>
    </location>
</feature>
<dbReference type="Pfam" id="PF00271">
    <property type="entry name" value="Helicase_C"/>
    <property type="match status" value="1"/>
</dbReference>
<dbReference type="GO" id="GO:0035267">
    <property type="term" value="C:NuA4 histone acetyltransferase complex"/>
    <property type="evidence" value="ECO:0007669"/>
    <property type="project" value="TreeGrafter"/>
</dbReference>
<dbReference type="GO" id="GO:0003682">
    <property type="term" value="F:chromatin binding"/>
    <property type="evidence" value="ECO:0007669"/>
    <property type="project" value="TreeGrafter"/>
</dbReference>
<dbReference type="PROSITE" id="PS51192">
    <property type="entry name" value="HELICASE_ATP_BIND_1"/>
    <property type="match status" value="1"/>
</dbReference>
<dbReference type="InterPro" id="IPR027417">
    <property type="entry name" value="P-loop_NTPase"/>
</dbReference>
<dbReference type="InterPro" id="IPR038718">
    <property type="entry name" value="SNF2-like_sf"/>
</dbReference>
<feature type="domain" description="Helicase ATP-binding" evidence="4">
    <location>
        <begin position="1"/>
        <end position="157"/>
    </location>
</feature>
<feature type="domain" description="Helicase C-terminal" evidence="5">
    <location>
        <begin position="815"/>
        <end position="967"/>
    </location>
</feature>
<feature type="compositionally biased region" description="Low complexity" evidence="2">
    <location>
        <begin position="399"/>
        <end position="415"/>
    </location>
</feature>
<feature type="region of interest" description="Disordered" evidence="2">
    <location>
        <begin position="391"/>
        <end position="500"/>
    </location>
</feature>
<dbReference type="FunFam" id="3.40.50.300:FF:001674">
    <property type="entry name" value="E1A-binding protein p400 isoform X7"/>
    <property type="match status" value="1"/>
</dbReference>
<feature type="compositionally biased region" description="Pro residues" evidence="2">
    <location>
        <begin position="1941"/>
        <end position="1954"/>
    </location>
</feature>
<evidence type="ECO:0000313" key="7">
    <source>
        <dbReference type="Proteomes" id="UP001159641"/>
    </source>
</evidence>
<feature type="compositionally biased region" description="Low complexity" evidence="2">
    <location>
        <begin position="1955"/>
        <end position="1972"/>
    </location>
</feature>
<feature type="region of interest" description="Disordered" evidence="2">
    <location>
        <begin position="1933"/>
        <end position="1983"/>
    </location>
</feature>
<evidence type="ECO:0000256" key="2">
    <source>
        <dbReference type="SAM" id="MobiDB-lite"/>
    </source>
</evidence>
<feature type="region of interest" description="Disordered" evidence="2">
    <location>
        <begin position="1608"/>
        <end position="1688"/>
    </location>
</feature>
<proteinExistence type="predicted"/>
<evidence type="ECO:0000256" key="1">
    <source>
        <dbReference type="ARBA" id="ARBA00022801"/>
    </source>
</evidence>
<evidence type="ECO:0000259" key="4">
    <source>
        <dbReference type="PROSITE" id="PS51192"/>
    </source>
</evidence>
<evidence type="ECO:0000259" key="5">
    <source>
        <dbReference type="PROSITE" id="PS51194"/>
    </source>
</evidence>
<feature type="compositionally biased region" description="Low complexity" evidence="2">
    <location>
        <begin position="1614"/>
        <end position="1623"/>
    </location>
</feature>
<dbReference type="PANTHER" id="PTHR46459">
    <property type="entry name" value="E1A-BINDING PROTEIN P400-RELATED"/>
    <property type="match status" value="1"/>
</dbReference>
<evidence type="ECO:0000259" key="3">
    <source>
        <dbReference type="PROSITE" id="PS50090"/>
    </source>
</evidence>
<feature type="compositionally biased region" description="Low complexity" evidence="2">
    <location>
        <begin position="488"/>
        <end position="500"/>
    </location>
</feature>
<dbReference type="Gene3D" id="3.40.50.300">
    <property type="entry name" value="P-loop containing nucleotide triphosphate hydrolases"/>
    <property type="match status" value="2"/>
</dbReference>
<dbReference type="Gene3D" id="1.10.10.60">
    <property type="entry name" value="Homeodomain-like"/>
    <property type="match status" value="1"/>
</dbReference>
<feature type="compositionally biased region" description="Pro residues" evidence="2">
    <location>
        <begin position="1674"/>
        <end position="1685"/>
    </location>
</feature>
<keyword evidence="7" id="KW-1185">Reference proteome</keyword>
<dbReference type="GO" id="GO:0016787">
    <property type="term" value="F:hydrolase activity"/>
    <property type="evidence" value="ECO:0007669"/>
    <property type="project" value="UniProtKB-KW"/>
</dbReference>